<gene>
    <name evidence="1" type="ORF">PAXINDRAFT_171867</name>
</gene>
<reference evidence="2" key="2">
    <citation type="submission" date="2015-01" db="EMBL/GenBank/DDBJ databases">
        <title>Evolutionary Origins and Diversification of the Mycorrhizal Mutualists.</title>
        <authorList>
            <consortium name="DOE Joint Genome Institute"/>
            <consortium name="Mycorrhizal Genomics Consortium"/>
            <person name="Kohler A."/>
            <person name="Kuo A."/>
            <person name="Nagy L.G."/>
            <person name="Floudas D."/>
            <person name="Copeland A."/>
            <person name="Barry K.W."/>
            <person name="Cichocki N."/>
            <person name="Veneault-Fourrey C."/>
            <person name="LaButti K."/>
            <person name="Lindquist E.A."/>
            <person name="Lipzen A."/>
            <person name="Lundell T."/>
            <person name="Morin E."/>
            <person name="Murat C."/>
            <person name="Riley R."/>
            <person name="Ohm R."/>
            <person name="Sun H."/>
            <person name="Tunlid A."/>
            <person name="Henrissat B."/>
            <person name="Grigoriev I.V."/>
            <person name="Hibbett D.S."/>
            <person name="Martin F."/>
        </authorList>
    </citation>
    <scope>NUCLEOTIDE SEQUENCE [LARGE SCALE GENOMIC DNA]</scope>
    <source>
        <strain evidence="2">ATCC 200175</strain>
    </source>
</reference>
<dbReference type="EMBL" id="KN819385">
    <property type="protein sequence ID" value="KIJ11171.1"/>
    <property type="molecule type" value="Genomic_DNA"/>
</dbReference>
<keyword evidence="2" id="KW-1185">Reference proteome</keyword>
<reference evidence="1 2" key="1">
    <citation type="submission" date="2014-06" db="EMBL/GenBank/DDBJ databases">
        <authorList>
            <consortium name="DOE Joint Genome Institute"/>
            <person name="Kuo A."/>
            <person name="Kohler A."/>
            <person name="Nagy L.G."/>
            <person name="Floudas D."/>
            <person name="Copeland A."/>
            <person name="Barry K.W."/>
            <person name="Cichocki N."/>
            <person name="Veneault-Fourrey C."/>
            <person name="LaButti K."/>
            <person name="Lindquist E.A."/>
            <person name="Lipzen A."/>
            <person name="Lundell T."/>
            <person name="Morin E."/>
            <person name="Murat C."/>
            <person name="Sun H."/>
            <person name="Tunlid A."/>
            <person name="Henrissat B."/>
            <person name="Grigoriev I.V."/>
            <person name="Hibbett D.S."/>
            <person name="Martin F."/>
            <person name="Nordberg H.P."/>
            <person name="Cantor M.N."/>
            <person name="Hua S.X."/>
        </authorList>
    </citation>
    <scope>NUCLEOTIDE SEQUENCE [LARGE SCALE GENOMIC DNA]</scope>
    <source>
        <strain evidence="1 2">ATCC 200175</strain>
    </source>
</reference>
<name>A0A0C9TV83_PAXIN</name>
<protein>
    <submittedName>
        <fullName evidence="1">Unplaced genomic scaffold PAXINscaffold_63, whole genome shotgun sequence</fullName>
    </submittedName>
</protein>
<dbReference type="Proteomes" id="UP000053647">
    <property type="component" value="Unassembled WGS sequence"/>
</dbReference>
<proteinExistence type="predicted"/>
<evidence type="ECO:0000313" key="2">
    <source>
        <dbReference type="Proteomes" id="UP000053647"/>
    </source>
</evidence>
<evidence type="ECO:0000313" key="1">
    <source>
        <dbReference type="EMBL" id="KIJ11171.1"/>
    </source>
</evidence>
<dbReference type="HOGENOM" id="CLU_2819557_0_0_1"/>
<organism evidence="1 2">
    <name type="scientific">Paxillus involutus ATCC 200175</name>
    <dbReference type="NCBI Taxonomy" id="664439"/>
    <lineage>
        <taxon>Eukaryota</taxon>
        <taxon>Fungi</taxon>
        <taxon>Dikarya</taxon>
        <taxon>Basidiomycota</taxon>
        <taxon>Agaricomycotina</taxon>
        <taxon>Agaricomycetes</taxon>
        <taxon>Agaricomycetidae</taxon>
        <taxon>Boletales</taxon>
        <taxon>Paxilineae</taxon>
        <taxon>Paxillaceae</taxon>
        <taxon>Paxillus</taxon>
    </lineage>
</organism>
<feature type="non-terminal residue" evidence="1">
    <location>
        <position position="67"/>
    </location>
</feature>
<accession>A0A0C9TV83</accession>
<dbReference type="AlphaFoldDB" id="A0A0C9TV83"/>
<sequence length="67" mass="7304">MIPINVERLILPCSVNVCKCPDLQSQDRASRYNIGTASPKSIITGMGDGRRRCTGAFPAMSHEVARL</sequence>